<dbReference type="EMBL" id="CP157743">
    <property type="protein sequence ID" value="XBS19531.1"/>
    <property type="molecule type" value="Genomic_DNA"/>
</dbReference>
<dbReference type="AlphaFoldDB" id="A0AAU7NRC0"/>
<dbReference type="NCBIfam" id="TIGR03010">
    <property type="entry name" value="sulf_tusC_dsrF"/>
    <property type="match status" value="1"/>
</dbReference>
<dbReference type="Proteomes" id="UP001225378">
    <property type="component" value="Chromosome"/>
</dbReference>
<reference evidence="2 3" key="1">
    <citation type="journal article" date="2024" name="Microbiology">
        <title>Methylomarinum rosea sp. nov., a novel halophilic methanotrophic bacterium from the hypersaline Lake Elton.</title>
        <authorList>
            <person name="Suleimanov R.Z."/>
            <person name="Oshkin I.Y."/>
            <person name="Danilova O.V."/>
            <person name="Suzina N.E."/>
            <person name="Dedysh S.N."/>
        </authorList>
    </citation>
    <scope>NUCLEOTIDE SEQUENCE [LARGE SCALE GENOMIC DNA]</scope>
    <source>
        <strain evidence="2 3">Ch1-1</strain>
    </source>
</reference>
<dbReference type="KEGG" id="mech:Q9L42_014340"/>
<dbReference type="PANTHER" id="PTHR38780:SF1">
    <property type="entry name" value="PROTEIN TUSC"/>
    <property type="match status" value="1"/>
</dbReference>
<proteinExistence type="inferred from homology"/>
<dbReference type="SUPFAM" id="SSF75169">
    <property type="entry name" value="DsrEFH-like"/>
    <property type="match status" value="1"/>
</dbReference>
<dbReference type="NCBIfam" id="NF001238">
    <property type="entry name" value="PRK00211.1"/>
    <property type="match status" value="1"/>
</dbReference>
<dbReference type="Gene3D" id="3.40.1260.10">
    <property type="entry name" value="DsrEFH-like"/>
    <property type="match status" value="1"/>
</dbReference>
<evidence type="ECO:0000313" key="2">
    <source>
        <dbReference type="EMBL" id="XBS19531.1"/>
    </source>
</evidence>
<dbReference type="InterPro" id="IPR027396">
    <property type="entry name" value="DsrEFH-like"/>
</dbReference>
<accession>A0AAU7NRC0</accession>
<comment type="similarity">
    <text evidence="1">Belongs to the DsrF/TusC family.</text>
</comment>
<evidence type="ECO:0000313" key="3">
    <source>
        <dbReference type="Proteomes" id="UP001225378"/>
    </source>
</evidence>
<evidence type="ECO:0000256" key="1">
    <source>
        <dbReference type="ARBA" id="ARBA00005996"/>
    </source>
</evidence>
<dbReference type="Pfam" id="PF02635">
    <property type="entry name" value="DsrE"/>
    <property type="match status" value="1"/>
</dbReference>
<dbReference type="InterPro" id="IPR003787">
    <property type="entry name" value="Sulphur_relay_DsrE/F-like"/>
</dbReference>
<keyword evidence="3" id="KW-1185">Reference proteome</keyword>
<dbReference type="InterPro" id="IPR017462">
    <property type="entry name" value="Sulphur_relay_TusC/DsrF"/>
</dbReference>
<gene>
    <name evidence="2" type="primary">tusC</name>
    <name evidence="2" type="ORF">Q9L42_014340</name>
</gene>
<dbReference type="RefSeq" id="WP_349431297.1">
    <property type="nucleotide sequence ID" value="NZ_CP157743.1"/>
</dbReference>
<sequence>MIKNFLFVMSQAPHDGAGVQETLDIILTTAAFDQSVSLLFLDDGVLQLHQRQQSEKVGLKDTAAIFQALQIYDVHEYFVESESLQHRGLKPGNLILPVQEVYRKDINALMRRFDRVISA</sequence>
<dbReference type="PANTHER" id="PTHR38780">
    <property type="entry name" value="PROTEIN TUSC"/>
    <property type="match status" value="1"/>
</dbReference>
<name>A0AAU7NRC0_9GAMM</name>
<organism evidence="2 3">
    <name type="scientific">Methylomarinum roseum</name>
    <dbReference type="NCBI Taxonomy" id="3067653"/>
    <lineage>
        <taxon>Bacteria</taxon>
        <taxon>Pseudomonadati</taxon>
        <taxon>Pseudomonadota</taxon>
        <taxon>Gammaproteobacteria</taxon>
        <taxon>Methylococcales</taxon>
        <taxon>Methylococcaceae</taxon>
        <taxon>Methylomarinum</taxon>
    </lineage>
</organism>
<protein>
    <submittedName>
        <fullName evidence="2">Sulfurtransferase complex subunit TusC</fullName>
    </submittedName>
</protein>